<keyword evidence="1" id="KW-0472">Membrane</keyword>
<comment type="caution">
    <text evidence="2">The sequence shown here is derived from an EMBL/GenBank/DDBJ whole genome shotgun (WGS) entry which is preliminary data.</text>
</comment>
<protein>
    <submittedName>
        <fullName evidence="2">Uncharacterized protein</fullName>
    </submittedName>
</protein>
<organism evidence="2 3">
    <name type="scientific">Lithocarpus litseifolius</name>
    <dbReference type="NCBI Taxonomy" id="425828"/>
    <lineage>
        <taxon>Eukaryota</taxon>
        <taxon>Viridiplantae</taxon>
        <taxon>Streptophyta</taxon>
        <taxon>Embryophyta</taxon>
        <taxon>Tracheophyta</taxon>
        <taxon>Spermatophyta</taxon>
        <taxon>Magnoliopsida</taxon>
        <taxon>eudicotyledons</taxon>
        <taxon>Gunneridae</taxon>
        <taxon>Pentapetalae</taxon>
        <taxon>rosids</taxon>
        <taxon>fabids</taxon>
        <taxon>Fagales</taxon>
        <taxon>Fagaceae</taxon>
        <taxon>Lithocarpus</taxon>
    </lineage>
</organism>
<keyword evidence="1" id="KW-1133">Transmembrane helix</keyword>
<proteinExistence type="predicted"/>
<name>A0AAW2DTX0_9ROSI</name>
<gene>
    <name evidence="2" type="ORF">SO802_000067</name>
</gene>
<dbReference type="EMBL" id="JAZDWU010000001">
    <property type="protein sequence ID" value="KAL0012998.1"/>
    <property type="molecule type" value="Genomic_DNA"/>
</dbReference>
<keyword evidence="3" id="KW-1185">Reference proteome</keyword>
<sequence length="149" mass="15990">MASSPFSCIAKPIRSAKTPQSSLCSRTAVASFTPLGLLSFSASRTRAVTGPIPISIMALMSLSVFSIPVSSRRSFSDRNLDPIPSRWKGACWWVLGSTGFVGWDCRVCCCCWCDQCGFAVVVGLIGVGLMFTFLDSKFDVVAGFDVNVL</sequence>
<evidence type="ECO:0000256" key="1">
    <source>
        <dbReference type="SAM" id="Phobius"/>
    </source>
</evidence>
<dbReference type="Proteomes" id="UP001459277">
    <property type="component" value="Unassembled WGS sequence"/>
</dbReference>
<accession>A0AAW2DTX0</accession>
<reference evidence="2 3" key="1">
    <citation type="submission" date="2024-01" db="EMBL/GenBank/DDBJ databases">
        <title>A telomere-to-telomere, gap-free genome of sweet tea (Lithocarpus litseifolius).</title>
        <authorList>
            <person name="Zhou J."/>
        </authorList>
    </citation>
    <scope>NUCLEOTIDE SEQUENCE [LARGE SCALE GENOMIC DNA]</scope>
    <source>
        <strain evidence="2">Zhou-2022a</strain>
        <tissue evidence="2">Leaf</tissue>
    </source>
</reference>
<dbReference type="AlphaFoldDB" id="A0AAW2DTX0"/>
<keyword evidence="1" id="KW-0812">Transmembrane</keyword>
<evidence type="ECO:0000313" key="3">
    <source>
        <dbReference type="Proteomes" id="UP001459277"/>
    </source>
</evidence>
<feature type="transmembrane region" description="Helical" evidence="1">
    <location>
        <begin position="48"/>
        <end position="69"/>
    </location>
</feature>
<evidence type="ECO:0000313" key="2">
    <source>
        <dbReference type="EMBL" id="KAL0012998.1"/>
    </source>
</evidence>